<organism evidence="1 2">
    <name type="scientific">Bacillus phage BSP38</name>
    <dbReference type="NCBI Taxonomy" id="2283013"/>
    <lineage>
        <taxon>Viruses</taxon>
        <taxon>Duplodnaviria</taxon>
        <taxon>Heunggongvirae</taxon>
        <taxon>Uroviricota</taxon>
        <taxon>Caudoviricetes</taxon>
        <taxon>Herelleviridae</taxon>
        <taxon>Bastillevirinae</taxon>
        <taxon>Jeonjuvirus</taxon>
        <taxon>Jeonjuvirus BSP38</taxon>
    </lineage>
</organism>
<name>A0A345MK42_BPBSP</name>
<dbReference type="Proteomes" id="UP000260425">
    <property type="component" value="Segment"/>
</dbReference>
<dbReference type="EMBL" id="MH606185">
    <property type="protein sequence ID" value="AXH71224.1"/>
    <property type="molecule type" value="Genomic_DNA"/>
</dbReference>
<evidence type="ECO:0000313" key="1">
    <source>
        <dbReference type="EMBL" id="AXH71224.1"/>
    </source>
</evidence>
<organismHost>
    <name type="scientific">Bacillus subtilis</name>
    <dbReference type="NCBI Taxonomy" id="1423"/>
</organismHost>
<evidence type="ECO:0000313" key="2">
    <source>
        <dbReference type="Proteomes" id="UP000260425"/>
    </source>
</evidence>
<gene>
    <name evidence="1" type="ORF">BSP38_182</name>
</gene>
<protein>
    <submittedName>
        <fullName evidence="1">Uncharacterized protein</fullName>
    </submittedName>
</protein>
<proteinExistence type="predicted"/>
<reference evidence="1 2" key="1">
    <citation type="submission" date="2018-07" db="EMBL/GenBank/DDBJ databases">
        <title>Complete nucleotide sequence of Bacillus phage BSP38.</title>
        <authorList>
            <person name="Ghosh K."/>
            <person name="Kim K.-P."/>
        </authorList>
    </citation>
    <scope>NUCLEOTIDE SEQUENCE [LARGE SCALE GENOMIC DNA]</scope>
</reference>
<accession>A0A345MK42</accession>
<sequence>MSHQAKRLYNDIYADKTITLAQEAAIKEVITLFPNDVHAVNYVMEEHGHFEDQKLYPLNHMMKGHIIYILMTGKYNVINSFEEYLKSELELTDEGTYAWHAIKRIRTEYFKRKDKGEF</sequence>
<keyword evidence="2" id="KW-1185">Reference proteome</keyword>